<evidence type="ECO:0000313" key="1">
    <source>
        <dbReference type="Proteomes" id="UP000887566"/>
    </source>
</evidence>
<dbReference type="AlphaFoldDB" id="A0A914W9Y5"/>
<proteinExistence type="predicted"/>
<dbReference type="WBParaSite" id="PSAMB.scaffold3369size18556.g21204.t1">
    <property type="protein sequence ID" value="PSAMB.scaffold3369size18556.g21204.t1"/>
    <property type="gene ID" value="PSAMB.scaffold3369size18556.g21204"/>
</dbReference>
<protein>
    <submittedName>
        <fullName evidence="2">Uncharacterized protein</fullName>
    </submittedName>
</protein>
<evidence type="ECO:0000313" key="2">
    <source>
        <dbReference type="WBParaSite" id="PSAMB.scaffold3369size18556.g21204.t1"/>
    </source>
</evidence>
<reference evidence="2" key="1">
    <citation type="submission" date="2022-11" db="UniProtKB">
        <authorList>
            <consortium name="WormBaseParasite"/>
        </authorList>
    </citation>
    <scope>IDENTIFICATION</scope>
</reference>
<sequence>HCKVKLTCKDGKYVSNGLSAKQLKEVHCGCKPKLVSLTEEQVVDFLTVFTGIEKSIFASFGDVEFIPRGNGFVVTCQCAGAGDTCYLDLGKNFKTFTDLSAKFINSVNKGGKGEYDLLTSAFISCDENGNNQLVDENGEKVPIGMYSCISEYQPFLAFEGLNSLVSPSTLFGAKDWPIVIEANESSPLSVNIVCACDSSTKSCVLDLSGAYSRTKNQKGAEIKSPKIIVDANGKFKVEQSTYGSGGAFYKIKCYST</sequence>
<accession>A0A914W9Y5</accession>
<dbReference type="Proteomes" id="UP000887566">
    <property type="component" value="Unplaced"/>
</dbReference>
<name>A0A914W9Y5_9BILA</name>
<organism evidence="1 2">
    <name type="scientific">Plectus sambesii</name>
    <dbReference type="NCBI Taxonomy" id="2011161"/>
    <lineage>
        <taxon>Eukaryota</taxon>
        <taxon>Metazoa</taxon>
        <taxon>Ecdysozoa</taxon>
        <taxon>Nematoda</taxon>
        <taxon>Chromadorea</taxon>
        <taxon>Plectida</taxon>
        <taxon>Plectina</taxon>
        <taxon>Plectoidea</taxon>
        <taxon>Plectidae</taxon>
        <taxon>Plectus</taxon>
    </lineage>
</organism>
<keyword evidence="1" id="KW-1185">Reference proteome</keyword>